<evidence type="ECO:0000313" key="3">
    <source>
        <dbReference type="Proteomes" id="UP001151699"/>
    </source>
</evidence>
<sequence length="120" mass="13620">MAIILRVCFLVLFAILALKSVESATITKREIQTQSQNEAQANAVTPKPIKLCDPTFNCGWAVYEGFTRQIKYFMKNSCECPEKEHCVRVDDDPMISAYLYKCRIKRTTVPPQQNVTVAAE</sequence>
<keyword evidence="3" id="KW-1185">Reference proteome</keyword>
<proteinExistence type="predicted"/>
<evidence type="ECO:0000313" key="2">
    <source>
        <dbReference type="EMBL" id="KAJ6646269.1"/>
    </source>
</evidence>
<evidence type="ECO:0000256" key="1">
    <source>
        <dbReference type="SAM" id="SignalP"/>
    </source>
</evidence>
<comment type="caution">
    <text evidence="2">The sequence shown here is derived from an EMBL/GenBank/DDBJ whole genome shotgun (WGS) entry which is preliminary data.</text>
</comment>
<gene>
    <name evidence="2" type="ORF">Bhyg_01480</name>
</gene>
<dbReference type="Proteomes" id="UP001151699">
    <property type="component" value="Chromosome A"/>
</dbReference>
<dbReference type="AlphaFoldDB" id="A0A9Q0S5V1"/>
<feature type="signal peptide" evidence="1">
    <location>
        <begin position="1"/>
        <end position="23"/>
    </location>
</feature>
<reference evidence="2" key="1">
    <citation type="submission" date="2022-07" db="EMBL/GenBank/DDBJ databases">
        <authorList>
            <person name="Trinca V."/>
            <person name="Uliana J.V.C."/>
            <person name="Torres T.T."/>
            <person name="Ward R.J."/>
            <person name="Monesi N."/>
        </authorList>
    </citation>
    <scope>NUCLEOTIDE SEQUENCE</scope>
    <source>
        <strain evidence="2">HSMRA1968</strain>
        <tissue evidence="2">Whole embryos</tissue>
    </source>
</reference>
<organism evidence="2 3">
    <name type="scientific">Pseudolycoriella hygida</name>
    <dbReference type="NCBI Taxonomy" id="35572"/>
    <lineage>
        <taxon>Eukaryota</taxon>
        <taxon>Metazoa</taxon>
        <taxon>Ecdysozoa</taxon>
        <taxon>Arthropoda</taxon>
        <taxon>Hexapoda</taxon>
        <taxon>Insecta</taxon>
        <taxon>Pterygota</taxon>
        <taxon>Neoptera</taxon>
        <taxon>Endopterygota</taxon>
        <taxon>Diptera</taxon>
        <taxon>Nematocera</taxon>
        <taxon>Sciaroidea</taxon>
        <taxon>Sciaridae</taxon>
        <taxon>Pseudolycoriella</taxon>
    </lineage>
</organism>
<dbReference type="OrthoDB" id="6340809at2759"/>
<protein>
    <submittedName>
        <fullName evidence="2">Uncharacterized protein</fullName>
    </submittedName>
</protein>
<feature type="chain" id="PRO_5040351246" evidence="1">
    <location>
        <begin position="24"/>
        <end position="120"/>
    </location>
</feature>
<dbReference type="EMBL" id="WJQU01000001">
    <property type="protein sequence ID" value="KAJ6646269.1"/>
    <property type="molecule type" value="Genomic_DNA"/>
</dbReference>
<accession>A0A9Q0S5V1</accession>
<keyword evidence="1" id="KW-0732">Signal</keyword>
<name>A0A9Q0S5V1_9DIPT</name>